<protein>
    <submittedName>
        <fullName evidence="1">Uncharacterized protein</fullName>
    </submittedName>
</protein>
<gene>
    <name evidence="1" type="ORF">IAI60_10690</name>
</gene>
<dbReference type="Proteomes" id="UP001518990">
    <property type="component" value="Unassembled WGS sequence"/>
</dbReference>
<dbReference type="RefSeq" id="WP_207447033.1">
    <property type="nucleotide sequence ID" value="NZ_CP061091.1"/>
</dbReference>
<accession>A0ABS3KC83</accession>
<name>A0ABS3KC83_9PROT</name>
<dbReference type="EMBL" id="JACTNF010000009">
    <property type="protein sequence ID" value="MBO1075076.1"/>
    <property type="molecule type" value="Genomic_DNA"/>
</dbReference>
<proteinExistence type="predicted"/>
<evidence type="ECO:0000313" key="1">
    <source>
        <dbReference type="EMBL" id="MBO1075076.1"/>
    </source>
</evidence>
<keyword evidence="2" id="KW-1185">Reference proteome</keyword>
<evidence type="ECO:0000313" key="2">
    <source>
        <dbReference type="Proteomes" id="UP001518990"/>
    </source>
</evidence>
<sequence>MRKRASNPTARSPAPLSSRSALSRIAELVGRGHDAARLRREAEALIAALRQIHEPDQLRELLDEMREQLDAGIEAAEDTMAEADGDGAAKAATRSLAALAAARDTFARGAS</sequence>
<organism evidence="1 2">
    <name type="scientific">Roseomonas marmotae</name>
    <dbReference type="NCBI Taxonomy" id="2768161"/>
    <lineage>
        <taxon>Bacteria</taxon>
        <taxon>Pseudomonadati</taxon>
        <taxon>Pseudomonadota</taxon>
        <taxon>Alphaproteobacteria</taxon>
        <taxon>Acetobacterales</taxon>
        <taxon>Roseomonadaceae</taxon>
        <taxon>Roseomonas</taxon>
    </lineage>
</organism>
<comment type="caution">
    <text evidence="1">The sequence shown here is derived from an EMBL/GenBank/DDBJ whole genome shotgun (WGS) entry which is preliminary data.</text>
</comment>
<reference evidence="1 2" key="1">
    <citation type="submission" date="2020-09" db="EMBL/GenBank/DDBJ databases">
        <title>Roseomonas.</title>
        <authorList>
            <person name="Zhu W."/>
        </authorList>
    </citation>
    <scope>NUCLEOTIDE SEQUENCE [LARGE SCALE GENOMIC DNA]</scope>
    <source>
        <strain evidence="1 2">1311</strain>
    </source>
</reference>